<dbReference type="Proteomes" id="UP000032141">
    <property type="component" value="Chromosome C5"/>
</dbReference>
<dbReference type="eggNOG" id="KOG0987">
    <property type="taxonomic scope" value="Eukaryota"/>
</dbReference>
<proteinExistence type="predicted"/>
<reference evidence="1" key="2">
    <citation type="submission" date="2015-03" db="UniProtKB">
        <authorList>
            <consortium name="EnsemblPlants"/>
        </authorList>
    </citation>
    <scope>IDENTIFICATION</scope>
</reference>
<evidence type="ECO:0000313" key="2">
    <source>
        <dbReference type="Proteomes" id="UP000032141"/>
    </source>
</evidence>
<sequence length="320" mass="36898">MITLSQQWFLSQFHIQSLPLLYHSRFREHSGERYVFNHGSQHQKAGKENPAAQQKDISKLQQQILIRSYFHLLQRDARTERLNVLRQKRKLSGTNEIINIPSKRKTQASTKTPILSDGQLYISPTETQSTCLMYWKTNVLDVEHCSGSLKPSPNKAAKFSQLYIHDTENEVQNRISALSGNSDKSNIRPELVESIMEMLRASNVHVKTFRNAIDRFNDGSKCQDVKLVLNNNCQKDGRVYNLPTSSEVAALVVGDFQLNMDKRDIILEKYSVKLKRINELHLCYLPLQYPFPYGEDGFRLGIQNGFMGINKRKKPNISMR</sequence>
<evidence type="ECO:0008006" key="3">
    <source>
        <dbReference type="Google" id="ProtNLM"/>
    </source>
</evidence>
<dbReference type="AlphaFoldDB" id="A0A0D3CG76"/>
<dbReference type="OMA" id="EHSGERY"/>
<dbReference type="EnsemblPlants" id="Bo5g082490.1">
    <property type="protein sequence ID" value="Bo5g082490.1"/>
    <property type="gene ID" value="Bo5g082490"/>
</dbReference>
<keyword evidence="2" id="KW-1185">Reference proteome</keyword>
<dbReference type="HOGENOM" id="CLU_869731_0_0_1"/>
<dbReference type="PANTHER" id="PTHR45786">
    <property type="entry name" value="DNA BINDING PROTEIN-LIKE"/>
    <property type="match status" value="1"/>
</dbReference>
<name>A0A0D3CG76_BRAOL</name>
<dbReference type="STRING" id="109376.A0A0D3CG76"/>
<evidence type="ECO:0000313" key="1">
    <source>
        <dbReference type="EnsemblPlants" id="Bo5g082490.1"/>
    </source>
</evidence>
<protein>
    <recommendedName>
        <fullName evidence="3">Helitron helicase-like domain-containing protein</fullName>
    </recommendedName>
</protein>
<dbReference type="PANTHER" id="PTHR45786:SF66">
    <property type="entry name" value="HOOK MOTIF PROTEIN, PUTATIVE-RELATED"/>
    <property type="match status" value="1"/>
</dbReference>
<reference evidence="1 2" key="1">
    <citation type="journal article" date="2014" name="Genome Biol.">
        <title>Transcriptome and methylome profiling reveals relics of genome dominance in the mesopolyploid Brassica oleracea.</title>
        <authorList>
            <person name="Parkin I.A."/>
            <person name="Koh C."/>
            <person name="Tang H."/>
            <person name="Robinson S.J."/>
            <person name="Kagale S."/>
            <person name="Clarke W.E."/>
            <person name="Town C.D."/>
            <person name="Nixon J."/>
            <person name="Krishnakumar V."/>
            <person name="Bidwell S.L."/>
            <person name="Denoeud F."/>
            <person name="Belcram H."/>
            <person name="Links M.G."/>
            <person name="Just J."/>
            <person name="Clarke C."/>
            <person name="Bender T."/>
            <person name="Huebert T."/>
            <person name="Mason A.S."/>
            <person name="Pires J.C."/>
            <person name="Barker G."/>
            <person name="Moore J."/>
            <person name="Walley P.G."/>
            <person name="Manoli S."/>
            <person name="Batley J."/>
            <person name="Edwards D."/>
            <person name="Nelson M.N."/>
            <person name="Wang X."/>
            <person name="Paterson A.H."/>
            <person name="King G."/>
            <person name="Bancroft I."/>
            <person name="Chalhoub B."/>
            <person name="Sharpe A.G."/>
        </authorList>
    </citation>
    <scope>NUCLEOTIDE SEQUENCE</scope>
    <source>
        <strain evidence="1 2">cv. TO1000</strain>
    </source>
</reference>
<organism evidence="1 2">
    <name type="scientific">Brassica oleracea var. oleracea</name>
    <dbReference type="NCBI Taxonomy" id="109376"/>
    <lineage>
        <taxon>Eukaryota</taxon>
        <taxon>Viridiplantae</taxon>
        <taxon>Streptophyta</taxon>
        <taxon>Embryophyta</taxon>
        <taxon>Tracheophyta</taxon>
        <taxon>Spermatophyta</taxon>
        <taxon>Magnoliopsida</taxon>
        <taxon>eudicotyledons</taxon>
        <taxon>Gunneridae</taxon>
        <taxon>Pentapetalae</taxon>
        <taxon>rosids</taxon>
        <taxon>malvids</taxon>
        <taxon>Brassicales</taxon>
        <taxon>Brassicaceae</taxon>
        <taxon>Brassiceae</taxon>
        <taxon>Brassica</taxon>
    </lineage>
</organism>
<dbReference type="Gramene" id="Bo5g082490.1">
    <property type="protein sequence ID" value="Bo5g082490.1"/>
    <property type="gene ID" value="Bo5g082490"/>
</dbReference>
<accession>A0A0D3CG76</accession>